<sequence>MAATRGLTNHVVQPLPHHDEPLALAMSAVDVLQPDPGGLLPWLGPVLAQWHRDALSVVLLMPRPFVLFMVVPFLSRTMIPGTVRRGIIFLLAILMLPLAGSAEGLTPVQAIMVAAKEGLIGLLLGLGLGIFLWAIQSVGDLVDFHTGASNAQFFDPAFGHQGGPTGQFLGWLMAVLFVSAGGLTGVVALLAESYRIWPLAAPLPDLPRLLQAFAIHQADSLFNWIVKLGSPVLMVLMLVDFGLGLLGRFVPQFNVFVIAQPLKSLVAIFMLLVCLSLLHEALLTAVRPGTDVLSVWRSLAEH</sequence>
<evidence type="ECO:0000256" key="5">
    <source>
        <dbReference type="ARBA" id="ARBA00022989"/>
    </source>
</evidence>
<dbReference type="InterPro" id="IPR006304">
    <property type="entry name" value="T3SS_SpaR/YscT"/>
</dbReference>
<comment type="similarity">
    <text evidence="2 7">Belongs to the FliR/MopE/SpaR family.</text>
</comment>
<protein>
    <submittedName>
        <fullName evidence="8">Type III secretion system export apparatus subunit SctT</fullName>
    </submittedName>
</protein>
<feature type="transmembrane region" description="Helical" evidence="7">
    <location>
        <begin position="168"/>
        <end position="191"/>
    </location>
</feature>
<proteinExistence type="inferred from homology"/>
<evidence type="ECO:0000256" key="4">
    <source>
        <dbReference type="ARBA" id="ARBA00022692"/>
    </source>
</evidence>
<feature type="transmembrane region" description="Helical" evidence="7">
    <location>
        <begin position="86"/>
        <end position="106"/>
    </location>
</feature>
<gene>
    <name evidence="8" type="primary">sctT</name>
    <name evidence="8" type="ORF">AACH06_08545</name>
</gene>
<keyword evidence="9" id="KW-1185">Reference proteome</keyword>
<evidence type="ECO:0000313" key="9">
    <source>
        <dbReference type="Proteomes" id="UP001371218"/>
    </source>
</evidence>
<comment type="subcellular location">
    <subcellularLocation>
        <location evidence="1 7">Cell membrane</location>
        <topology evidence="1 7">Multi-pass membrane protein</topology>
    </subcellularLocation>
</comment>
<dbReference type="PANTHER" id="PTHR30065">
    <property type="entry name" value="FLAGELLAR BIOSYNTHETIC PROTEIN FLIR"/>
    <property type="match status" value="1"/>
</dbReference>
<dbReference type="PRINTS" id="PR00953">
    <property type="entry name" value="TYPE3IMRPROT"/>
</dbReference>
<feature type="transmembrane region" description="Helical" evidence="7">
    <location>
        <begin position="232"/>
        <end position="250"/>
    </location>
</feature>
<evidence type="ECO:0000256" key="6">
    <source>
        <dbReference type="ARBA" id="ARBA00023136"/>
    </source>
</evidence>
<evidence type="ECO:0000256" key="1">
    <source>
        <dbReference type="ARBA" id="ARBA00004651"/>
    </source>
</evidence>
<keyword evidence="4 7" id="KW-0812">Transmembrane</keyword>
<dbReference type="RefSeq" id="WP_341425229.1">
    <property type="nucleotide sequence ID" value="NZ_JBBUTG010000004.1"/>
</dbReference>
<feature type="transmembrane region" description="Helical" evidence="7">
    <location>
        <begin position="256"/>
        <end position="278"/>
    </location>
</feature>
<evidence type="ECO:0000256" key="7">
    <source>
        <dbReference type="RuleBase" id="RU362072"/>
    </source>
</evidence>
<dbReference type="Proteomes" id="UP001371218">
    <property type="component" value="Unassembled WGS sequence"/>
</dbReference>
<dbReference type="PANTHER" id="PTHR30065:SF1">
    <property type="entry name" value="SURFACE PRESENTATION OF ANTIGENS PROTEIN SPAR"/>
    <property type="match status" value="1"/>
</dbReference>
<evidence type="ECO:0000313" key="8">
    <source>
        <dbReference type="EMBL" id="MEK8030858.1"/>
    </source>
</evidence>
<name>A0ABU9BN19_9BURK</name>
<evidence type="ECO:0000256" key="2">
    <source>
        <dbReference type="ARBA" id="ARBA00009772"/>
    </source>
</evidence>
<feature type="transmembrane region" description="Helical" evidence="7">
    <location>
        <begin position="118"/>
        <end position="135"/>
    </location>
</feature>
<comment type="caution">
    <text evidence="8">The sequence shown here is derived from an EMBL/GenBank/DDBJ whole genome shotgun (WGS) entry which is preliminary data.</text>
</comment>
<dbReference type="InterPro" id="IPR002010">
    <property type="entry name" value="T3SS_IM_R"/>
</dbReference>
<organism evidence="8 9">
    <name type="scientific">Ideonella lacteola</name>
    <dbReference type="NCBI Taxonomy" id="2984193"/>
    <lineage>
        <taxon>Bacteria</taxon>
        <taxon>Pseudomonadati</taxon>
        <taxon>Pseudomonadota</taxon>
        <taxon>Betaproteobacteria</taxon>
        <taxon>Burkholderiales</taxon>
        <taxon>Sphaerotilaceae</taxon>
        <taxon>Ideonella</taxon>
    </lineage>
</organism>
<dbReference type="NCBIfam" id="TIGR01401">
    <property type="entry name" value="fliR_like_III"/>
    <property type="match status" value="1"/>
</dbReference>
<feature type="transmembrane region" description="Helical" evidence="7">
    <location>
        <begin position="54"/>
        <end position="74"/>
    </location>
</feature>
<accession>A0ABU9BN19</accession>
<reference evidence="8 9" key="1">
    <citation type="submission" date="2024-04" db="EMBL/GenBank/DDBJ databases">
        <title>Novel species of the genus Ideonella isolated from streams.</title>
        <authorList>
            <person name="Lu H."/>
        </authorList>
    </citation>
    <scope>NUCLEOTIDE SEQUENCE [LARGE SCALE GENOMIC DNA]</scope>
    <source>
        <strain evidence="8 9">DXS29W</strain>
    </source>
</reference>
<keyword evidence="3 7" id="KW-1003">Cell membrane</keyword>
<dbReference type="Pfam" id="PF01311">
    <property type="entry name" value="Bac_export_1"/>
    <property type="match status" value="1"/>
</dbReference>
<dbReference type="EMBL" id="JBBUTG010000004">
    <property type="protein sequence ID" value="MEK8030858.1"/>
    <property type="molecule type" value="Genomic_DNA"/>
</dbReference>
<keyword evidence="5 7" id="KW-1133">Transmembrane helix</keyword>
<keyword evidence="6 7" id="KW-0472">Membrane</keyword>
<evidence type="ECO:0000256" key="3">
    <source>
        <dbReference type="ARBA" id="ARBA00022475"/>
    </source>
</evidence>